<reference evidence="1" key="1">
    <citation type="submission" date="2023-06" db="EMBL/GenBank/DDBJ databases">
        <title>Genome-scale phylogeny and comparative genomics of the fungal order Sordariales.</title>
        <authorList>
            <consortium name="Lawrence Berkeley National Laboratory"/>
            <person name="Hensen N."/>
            <person name="Bonometti L."/>
            <person name="Westerberg I."/>
            <person name="Brannstrom I.O."/>
            <person name="Guillou S."/>
            <person name="Cros-Aarteil S."/>
            <person name="Calhoun S."/>
            <person name="Haridas S."/>
            <person name="Kuo A."/>
            <person name="Mondo S."/>
            <person name="Pangilinan J."/>
            <person name="Riley R."/>
            <person name="LaButti K."/>
            <person name="Andreopoulos B."/>
            <person name="Lipzen A."/>
            <person name="Chen C."/>
            <person name="Yanf M."/>
            <person name="Daum C."/>
            <person name="Ng V."/>
            <person name="Clum A."/>
            <person name="Steindorff A."/>
            <person name="Ohm R."/>
            <person name="Martin F."/>
            <person name="Silar P."/>
            <person name="Natvig D."/>
            <person name="Lalanne C."/>
            <person name="Gautier V."/>
            <person name="Ament-velasquez S.L."/>
            <person name="Kruys A."/>
            <person name="Hutchinson M.I."/>
            <person name="Powell A.J."/>
            <person name="Barry K."/>
            <person name="Miller A.N."/>
            <person name="Grigoriev I.V."/>
            <person name="Debuchy R."/>
            <person name="Gladieux P."/>
            <person name="Thoren M.H."/>
            <person name="Johannesson H."/>
        </authorList>
    </citation>
    <scope>NUCLEOTIDE SEQUENCE</scope>
    <source>
        <strain evidence="1">SMH3187-1</strain>
    </source>
</reference>
<organism evidence="1 2">
    <name type="scientific">Schizothecium vesticola</name>
    <dbReference type="NCBI Taxonomy" id="314040"/>
    <lineage>
        <taxon>Eukaryota</taxon>
        <taxon>Fungi</taxon>
        <taxon>Dikarya</taxon>
        <taxon>Ascomycota</taxon>
        <taxon>Pezizomycotina</taxon>
        <taxon>Sordariomycetes</taxon>
        <taxon>Sordariomycetidae</taxon>
        <taxon>Sordariales</taxon>
        <taxon>Schizotheciaceae</taxon>
        <taxon>Schizothecium</taxon>
    </lineage>
</organism>
<comment type="caution">
    <text evidence="1">The sequence shown here is derived from an EMBL/GenBank/DDBJ whole genome shotgun (WGS) entry which is preliminary data.</text>
</comment>
<gene>
    <name evidence="1" type="ORF">B0T18DRAFT_254969</name>
</gene>
<dbReference type="AlphaFoldDB" id="A0AA40BR58"/>
<dbReference type="Proteomes" id="UP001172155">
    <property type="component" value="Unassembled WGS sequence"/>
</dbReference>
<protein>
    <submittedName>
        <fullName evidence="1">Uncharacterized protein</fullName>
    </submittedName>
</protein>
<name>A0AA40BR58_9PEZI</name>
<evidence type="ECO:0000313" key="2">
    <source>
        <dbReference type="Proteomes" id="UP001172155"/>
    </source>
</evidence>
<accession>A0AA40BR58</accession>
<keyword evidence="2" id="KW-1185">Reference proteome</keyword>
<evidence type="ECO:0000313" key="1">
    <source>
        <dbReference type="EMBL" id="KAK0738912.1"/>
    </source>
</evidence>
<proteinExistence type="predicted"/>
<dbReference type="EMBL" id="JAUKUD010000007">
    <property type="protein sequence ID" value="KAK0738912.1"/>
    <property type="molecule type" value="Genomic_DNA"/>
</dbReference>
<sequence>MCLQLCSTARTPSLTQAHSRRRKSPSHEKLQVFVARAVLVLGSGSPWGPRPDLECGVSGVSPPAAPSPPHICSPCRVQGCSGCRWPPHTGPQPSVPSRDWRMAGVEARLTDGRAAPRTPPPATASLLKAESIDGSGQRRLGRRTAPAVGNAKAAGWRLVVCSSSAGTDQVAGDPTLDICAQVQQDAPEAIESRHGPLGPCHEVGVPLENALGQLSRERACGQKERGHREVGASTEIFCRELGRAIVVIRQEYPPRHEGCGGGSLKLHTSFSQQFGWGGVLIEDMAMARRGRSSKLVRSLRTEAEDICHHHCQSLLVVS</sequence>